<evidence type="ECO:0000313" key="7">
    <source>
        <dbReference type="EMBL" id="NDK90676.1"/>
    </source>
</evidence>
<name>A0A7K3LR82_9ACTN</name>
<dbReference type="Pfam" id="PF00535">
    <property type="entry name" value="Glycos_transf_2"/>
    <property type="match status" value="1"/>
</dbReference>
<sequence length="513" mass="55151">MTAVERDAEAGVAPAEQVLPDGFQVQIDMRCARRGDLRYLVGGSPTRMLRMSDAALGMTSADGRIEVCDPPTRSLARTLLESGIAHPRPMSGPRIDDVAVVIPVCDNQSGVDRLIAALDCHEVIVVDDGSAEPIRVDASHTDCAAGDSSTAEAVTEDSAADGLVVTARPRVRVIRFEENRGPAAARNAGAAAAQTDFVAFLDSDVVPDPEWLMMLLAHFSDPMVALAAPRIVGLSARGGPGRGRQSLAERYENSHSSLDMGPTEASVVPGTPVPYVPSAAMILRRSAFPGFDEDLRVAEDVDLCWRLHEAGWRMRYDPVARVSHDHRTGMRQVLSRRRYYGTGAAFLAQRHGTMAAPMVMTVSMAVAVAALLTRTKIGMVVAFVVLAQAAARLRGRLGDLPGASVVAGQMTGRAAGYGLLQASAAICRHYWPLALIMALLSRRFRRLVIELAVIEGLVEWVRSVISDPSLGPSMGPFSYLLCRRLDDLAYGTGLWEGVVRERDLGALRPVVTR</sequence>
<feature type="region of interest" description="Disordered" evidence="5">
    <location>
        <begin position="238"/>
        <end position="265"/>
    </location>
</feature>
<evidence type="ECO:0000313" key="8">
    <source>
        <dbReference type="Proteomes" id="UP000466307"/>
    </source>
</evidence>
<dbReference type="RefSeq" id="WP_059035293.1">
    <property type="nucleotide sequence ID" value="NZ_JAADZU010000044.1"/>
</dbReference>
<comment type="pathway">
    <text evidence="1">Cell wall biogenesis; cell wall polysaccharide biosynthesis.</text>
</comment>
<organism evidence="7 8">
    <name type="scientific">Gordonia desulfuricans</name>
    <dbReference type="NCBI Taxonomy" id="89051"/>
    <lineage>
        <taxon>Bacteria</taxon>
        <taxon>Bacillati</taxon>
        <taxon>Actinomycetota</taxon>
        <taxon>Actinomycetes</taxon>
        <taxon>Mycobacteriales</taxon>
        <taxon>Gordoniaceae</taxon>
        <taxon>Gordonia</taxon>
    </lineage>
</organism>
<dbReference type="PANTHER" id="PTHR43179">
    <property type="entry name" value="RHAMNOSYLTRANSFERASE WBBL"/>
    <property type="match status" value="1"/>
</dbReference>
<evidence type="ECO:0000259" key="6">
    <source>
        <dbReference type="Pfam" id="PF00535"/>
    </source>
</evidence>
<evidence type="ECO:0000256" key="1">
    <source>
        <dbReference type="ARBA" id="ARBA00004776"/>
    </source>
</evidence>
<dbReference type="AlphaFoldDB" id="A0A7K3LR82"/>
<dbReference type="EMBL" id="JAADZU010000044">
    <property type="protein sequence ID" value="NDK90676.1"/>
    <property type="molecule type" value="Genomic_DNA"/>
</dbReference>
<dbReference type="GO" id="GO:0016757">
    <property type="term" value="F:glycosyltransferase activity"/>
    <property type="evidence" value="ECO:0007669"/>
    <property type="project" value="UniProtKB-KW"/>
</dbReference>
<feature type="domain" description="Glycosyltransferase 2-like" evidence="6">
    <location>
        <begin position="167"/>
        <end position="287"/>
    </location>
</feature>
<accession>A0A7K3LR82</accession>
<gene>
    <name evidence="7" type="primary">mftF</name>
    <name evidence="7" type="ORF">GYA93_13955</name>
</gene>
<protein>
    <submittedName>
        <fullName evidence="7">Mycofactocin system glycosyltransferase</fullName>
    </submittedName>
</protein>
<dbReference type="SUPFAM" id="SSF53448">
    <property type="entry name" value="Nucleotide-diphospho-sugar transferases"/>
    <property type="match status" value="1"/>
</dbReference>
<dbReference type="InterPro" id="IPR023981">
    <property type="entry name" value="MftF"/>
</dbReference>
<proteinExistence type="inferred from homology"/>
<dbReference type="NCBIfam" id="TIGR03965">
    <property type="entry name" value="mycofact_glyco"/>
    <property type="match status" value="1"/>
</dbReference>
<keyword evidence="8" id="KW-1185">Reference proteome</keyword>
<dbReference type="PANTHER" id="PTHR43179:SF12">
    <property type="entry name" value="GALACTOFURANOSYLTRANSFERASE GLFT2"/>
    <property type="match status" value="1"/>
</dbReference>
<evidence type="ECO:0000256" key="4">
    <source>
        <dbReference type="ARBA" id="ARBA00022679"/>
    </source>
</evidence>
<dbReference type="InterPro" id="IPR001173">
    <property type="entry name" value="Glyco_trans_2-like"/>
</dbReference>
<dbReference type="Proteomes" id="UP000466307">
    <property type="component" value="Unassembled WGS sequence"/>
</dbReference>
<keyword evidence="3" id="KW-0328">Glycosyltransferase</keyword>
<keyword evidence="4 7" id="KW-0808">Transferase</keyword>
<dbReference type="Gene3D" id="3.90.550.10">
    <property type="entry name" value="Spore Coat Polysaccharide Biosynthesis Protein SpsA, Chain A"/>
    <property type="match status" value="1"/>
</dbReference>
<comment type="caution">
    <text evidence="7">The sequence shown here is derived from an EMBL/GenBank/DDBJ whole genome shotgun (WGS) entry which is preliminary data.</text>
</comment>
<reference evidence="7 8" key="1">
    <citation type="submission" date="2020-01" db="EMBL/GenBank/DDBJ databases">
        <title>Investigation of new actinobacteria for the biodesulphurisation of diesel fuel.</title>
        <authorList>
            <person name="Athi Narayanan S.M."/>
        </authorList>
    </citation>
    <scope>NUCLEOTIDE SEQUENCE [LARGE SCALE GENOMIC DNA]</scope>
    <source>
        <strain evidence="7 8">213E</strain>
    </source>
</reference>
<comment type="similarity">
    <text evidence="2">Belongs to the glycosyltransferase 2 family.</text>
</comment>
<evidence type="ECO:0000256" key="5">
    <source>
        <dbReference type="SAM" id="MobiDB-lite"/>
    </source>
</evidence>
<evidence type="ECO:0000256" key="3">
    <source>
        <dbReference type="ARBA" id="ARBA00022676"/>
    </source>
</evidence>
<evidence type="ECO:0000256" key="2">
    <source>
        <dbReference type="ARBA" id="ARBA00006739"/>
    </source>
</evidence>
<dbReference type="InterPro" id="IPR029044">
    <property type="entry name" value="Nucleotide-diphossugar_trans"/>
</dbReference>